<dbReference type="Proteomes" id="UP000093748">
    <property type="component" value="Unassembled WGS sequence"/>
</dbReference>
<accession>A0A1A5I7W6</accession>
<dbReference type="Gene3D" id="3.90.550.10">
    <property type="entry name" value="Spore Coat Polysaccharide Biosynthesis Protein SpsA, Chain A"/>
    <property type="match status" value="1"/>
</dbReference>
<gene>
    <name evidence="1" type="ORF">BAE39_31085</name>
</gene>
<proteinExistence type="predicted"/>
<organism evidence="1 2">
    <name type="scientific">Rhizobium loti</name>
    <name type="common">Mesorhizobium loti</name>
    <dbReference type="NCBI Taxonomy" id="381"/>
    <lineage>
        <taxon>Bacteria</taxon>
        <taxon>Pseudomonadati</taxon>
        <taxon>Pseudomonadota</taxon>
        <taxon>Alphaproteobacteria</taxon>
        <taxon>Hyphomicrobiales</taxon>
        <taxon>Phyllobacteriaceae</taxon>
        <taxon>Mesorhizobium</taxon>
    </lineage>
</organism>
<dbReference type="RefSeq" id="WP_032930302.1">
    <property type="nucleotide sequence ID" value="NZ_LZTH01000044.1"/>
</dbReference>
<evidence type="ECO:0000313" key="2">
    <source>
        <dbReference type="Proteomes" id="UP000093748"/>
    </source>
</evidence>
<evidence type="ECO:0008006" key="3">
    <source>
        <dbReference type="Google" id="ProtNLM"/>
    </source>
</evidence>
<comment type="caution">
    <text evidence="1">The sequence shown here is derived from an EMBL/GenBank/DDBJ whole genome shotgun (WGS) entry which is preliminary data.</text>
</comment>
<dbReference type="SUPFAM" id="SSF53448">
    <property type="entry name" value="Nucleotide-diphospho-sugar transferases"/>
    <property type="match status" value="1"/>
</dbReference>
<dbReference type="AlphaFoldDB" id="A0A1A5I7W6"/>
<dbReference type="InterPro" id="IPR029044">
    <property type="entry name" value="Nucleotide-diphossugar_trans"/>
</dbReference>
<protein>
    <recommendedName>
        <fullName evidence="3">Glycosyltransferase</fullName>
    </recommendedName>
</protein>
<reference evidence="2" key="1">
    <citation type="submission" date="2016-06" db="EMBL/GenBank/DDBJ databases">
        <title>NZP2037 Pacbio-Illumina hybrid assembly.</title>
        <authorList>
            <person name="Ramsay J.P."/>
        </authorList>
    </citation>
    <scope>NUCLEOTIDE SEQUENCE [LARGE SCALE GENOMIC DNA]</scope>
    <source>
        <strain evidence="2">R7ANS::ICEMlSym2042</strain>
    </source>
</reference>
<name>A0A1A5I7W6_RHILI</name>
<sequence>MANGKRLCLNMIVKNEMANLQRCLGAVVDHIDCCVIGDTGSTDGTQDFIKSFFAARNLPGELHEFPFHNFEQARNDRCSAEGIA</sequence>
<dbReference type="GeneID" id="66684035"/>
<dbReference type="EMBL" id="LZTJ01000013">
    <property type="protein sequence ID" value="OBP75120.1"/>
    <property type="molecule type" value="Genomic_DNA"/>
</dbReference>
<evidence type="ECO:0000313" key="1">
    <source>
        <dbReference type="EMBL" id="OBP75120.1"/>
    </source>
</evidence>